<gene>
    <name evidence="1" type="ORF">J529_4009</name>
</gene>
<reference evidence="1 2" key="1">
    <citation type="submission" date="2014-02" db="EMBL/GenBank/DDBJ databases">
        <title>Comparative genomics and transcriptomics to identify genetic mechanisms underlying the emergence of carbapenem resistant Acinetobacter baumannii (CRAb).</title>
        <authorList>
            <person name="Harris A.D."/>
            <person name="Johnson K.J."/>
            <person name="George J."/>
            <person name="Shefchek K."/>
            <person name="Daugherty S.C."/>
            <person name="Parankush S."/>
            <person name="Sadzewicz L."/>
            <person name="Tallon L."/>
            <person name="Sengamalay N."/>
            <person name="Hazen T.H."/>
            <person name="Rasko D.A."/>
        </authorList>
    </citation>
    <scope>NUCLEOTIDE SEQUENCE [LARGE SCALE GENOMIC DNA]</scope>
    <source>
        <strain evidence="1 2">99063</strain>
    </source>
</reference>
<comment type="caution">
    <text evidence="1">The sequence shown here is derived from an EMBL/GenBank/DDBJ whole genome shotgun (WGS) entry which is preliminary data.</text>
</comment>
<dbReference type="EMBL" id="JEXJ01000151">
    <property type="protein sequence ID" value="EXC44858.1"/>
    <property type="molecule type" value="Genomic_DNA"/>
</dbReference>
<dbReference type="PATRIC" id="fig|1310630.3.peg.3835"/>
<proteinExistence type="predicted"/>
<evidence type="ECO:0000313" key="1">
    <source>
        <dbReference type="EMBL" id="EXC44858.1"/>
    </source>
</evidence>
<organism evidence="1 2">
    <name type="scientific">Acinetobacter baumannii 99063</name>
    <dbReference type="NCBI Taxonomy" id="1310630"/>
    <lineage>
        <taxon>Bacteria</taxon>
        <taxon>Pseudomonadati</taxon>
        <taxon>Pseudomonadota</taxon>
        <taxon>Gammaproteobacteria</taxon>
        <taxon>Moraxellales</taxon>
        <taxon>Moraxellaceae</taxon>
        <taxon>Acinetobacter</taxon>
        <taxon>Acinetobacter calcoaceticus/baumannii complex</taxon>
    </lineage>
</organism>
<name>A0A009SE63_ACIBA</name>
<accession>A0A009SE63</accession>
<evidence type="ECO:0000313" key="2">
    <source>
        <dbReference type="Proteomes" id="UP000020735"/>
    </source>
</evidence>
<dbReference type="AlphaFoldDB" id="A0A009SE63"/>
<dbReference type="RefSeq" id="WP_001136766.1">
    <property type="nucleotide sequence ID" value="NZ_JEXJ01000151.1"/>
</dbReference>
<sequence length="151" mass="17813">MPQYLMFAENIYNKIKDEELFSHDCIENMNLLMTCIRREIEGTEFKLKFNFIDFVELFSRPLDECKVKIDVSLIPPHNSEGEYILWLAGFIEKITEGGPKPPPPIKKFIPEYMSLKSELDFLPLNEEKIQTEGKEITDYFNSKLYKSTFKK</sequence>
<protein>
    <submittedName>
        <fullName evidence="1">Uncharacterized protein</fullName>
    </submittedName>
</protein>
<dbReference type="Proteomes" id="UP000020735">
    <property type="component" value="Unassembled WGS sequence"/>
</dbReference>